<dbReference type="SMART" id="SM00387">
    <property type="entry name" value="HATPase_c"/>
    <property type="match status" value="1"/>
</dbReference>
<dbReference type="InterPro" id="IPR005467">
    <property type="entry name" value="His_kinase_dom"/>
</dbReference>
<feature type="domain" description="Response regulatory" evidence="10">
    <location>
        <begin position="486"/>
        <end position="601"/>
    </location>
</feature>
<evidence type="ECO:0000259" key="9">
    <source>
        <dbReference type="PROSITE" id="PS50109"/>
    </source>
</evidence>
<dbReference type="EMBL" id="FOIZ01000002">
    <property type="protein sequence ID" value="SEW42658.1"/>
    <property type="molecule type" value="Genomic_DNA"/>
</dbReference>
<dbReference type="InterPro" id="IPR004358">
    <property type="entry name" value="Sig_transdc_His_kin-like_C"/>
</dbReference>
<dbReference type="Gene3D" id="1.10.287.130">
    <property type="match status" value="1"/>
</dbReference>
<evidence type="ECO:0000259" key="10">
    <source>
        <dbReference type="PROSITE" id="PS50110"/>
    </source>
</evidence>
<keyword evidence="3 7" id="KW-0597">Phosphoprotein</keyword>
<dbReference type="CDD" id="cd00082">
    <property type="entry name" value="HisKA"/>
    <property type="match status" value="1"/>
</dbReference>
<evidence type="ECO:0000256" key="4">
    <source>
        <dbReference type="ARBA" id="ARBA00022679"/>
    </source>
</evidence>
<dbReference type="PANTHER" id="PTHR43711:SF1">
    <property type="entry name" value="HISTIDINE KINASE 1"/>
    <property type="match status" value="1"/>
</dbReference>
<feature type="transmembrane region" description="Helical" evidence="8">
    <location>
        <begin position="184"/>
        <end position="208"/>
    </location>
</feature>
<dbReference type="Proteomes" id="UP000199167">
    <property type="component" value="Unassembled WGS sequence"/>
</dbReference>
<dbReference type="PRINTS" id="PR00344">
    <property type="entry name" value="BCTRLSENSOR"/>
</dbReference>
<accession>A0A1I0RN36</accession>
<evidence type="ECO:0000256" key="3">
    <source>
        <dbReference type="ARBA" id="ARBA00022553"/>
    </source>
</evidence>
<dbReference type="OrthoDB" id="9764438at2"/>
<feature type="transmembrane region" description="Helical" evidence="8">
    <location>
        <begin position="108"/>
        <end position="128"/>
    </location>
</feature>
<dbReference type="AlphaFoldDB" id="A0A1I0RN36"/>
<dbReference type="EC" id="2.7.13.3" evidence="2"/>
<evidence type="ECO:0000256" key="7">
    <source>
        <dbReference type="PROSITE-ProRule" id="PRU00169"/>
    </source>
</evidence>
<keyword evidence="4" id="KW-0808">Transferase</keyword>
<feature type="transmembrane region" description="Helical" evidence="8">
    <location>
        <begin position="68"/>
        <end position="88"/>
    </location>
</feature>
<dbReference type="SUPFAM" id="SSF55874">
    <property type="entry name" value="ATPase domain of HSP90 chaperone/DNA topoisomerase II/histidine kinase"/>
    <property type="match status" value="1"/>
</dbReference>
<evidence type="ECO:0000256" key="5">
    <source>
        <dbReference type="ARBA" id="ARBA00022777"/>
    </source>
</evidence>
<dbReference type="CDD" id="cd00075">
    <property type="entry name" value="HATPase"/>
    <property type="match status" value="1"/>
</dbReference>
<feature type="transmembrane region" description="Helical" evidence="8">
    <location>
        <begin position="134"/>
        <end position="153"/>
    </location>
</feature>
<dbReference type="InterPro" id="IPR003661">
    <property type="entry name" value="HisK_dim/P_dom"/>
</dbReference>
<dbReference type="GO" id="GO:0000155">
    <property type="term" value="F:phosphorelay sensor kinase activity"/>
    <property type="evidence" value="ECO:0007669"/>
    <property type="project" value="InterPro"/>
</dbReference>
<dbReference type="RefSeq" id="WP_089996432.1">
    <property type="nucleotide sequence ID" value="NZ_FOIZ01000002.1"/>
</dbReference>
<keyword evidence="12" id="KW-1185">Reference proteome</keyword>
<comment type="catalytic activity">
    <reaction evidence="1">
        <text>ATP + protein L-histidine = ADP + protein N-phospho-L-histidine.</text>
        <dbReference type="EC" id="2.7.13.3"/>
    </reaction>
</comment>
<dbReference type="InterPro" id="IPR050736">
    <property type="entry name" value="Sensor_HK_Regulatory"/>
</dbReference>
<reference evidence="11 12" key="1">
    <citation type="submission" date="2016-10" db="EMBL/GenBank/DDBJ databases">
        <authorList>
            <person name="de Groot N.N."/>
        </authorList>
    </citation>
    <scope>NUCLEOTIDE SEQUENCE [LARGE SCALE GENOMIC DNA]</scope>
    <source>
        <strain evidence="11 12">DSM 17925</strain>
    </source>
</reference>
<dbReference type="CDD" id="cd00156">
    <property type="entry name" value="REC"/>
    <property type="match status" value="1"/>
</dbReference>
<dbReference type="STRING" id="364200.SAMN04488515_2989"/>
<dbReference type="InterPro" id="IPR036097">
    <property type="entry name" value="HisK_dim/P_sf"/>
</dbReference>
<keyword evidence="8" id="KW-1133">Transmembrane helix</keyword>
<sequence>MKQDGAQPTGLPDRIYLLSQAIRPAEVRQILVNTALTDGWMPLVINMNISIFVGMTALTAGFGATQSLTFLVIHLSATTAAMIVYLLLQLRRQMGRELSLDATERGLCFNDILVMCGWGLGLALFFIPQDDDRSLMLVLLMAVAGISSAALNAKTLPTLLFGRITLFGPAMFFVAWTQPILWPLLIATLMVGAAMSVGIGYAVHIQLLNEANLVLRMRDTNALLVQQSKTLERSAKQERQAQEQLLEEAQLRERFLHAINHDLSQPLSGLGMCLYTLDQSAGMPPDTRGPLNAARKCLQTAKSLIRDVTDVAQRKGERPLPKIEDIPLGPLFERIVDELNPVAEQKGLALRYVATSQAVKADVNMLRRVLRNLAFNAIDYTDSGKVLLGAKKRGETTGIIVADTGRGIPKDKHDSVFDAYFRNTAENDQDRSHVGLGLAIVRDLTQAMGGEAVLKSAPEHGSLFEIRLRRSEPTKAKQFPRKARGHVLLAEDQPGLREHLSLMLRQLGYQVTAPTTEAGLRKLTDMTLTGYDRLLLDVSLLPDLTALDILRAAGKDIYGRTLVISEYADAGVRAHLSAIGVTFAQKPISRDRLATWLNTSPA</sequence>
<evidence type="ECO:0000256" key="1">
    <source>
        <dbReference type="ARBA" id="ARBA00000085"/>
    </source>
</evidence>
<organism evidence="11 12">
    <name type="scientific">Cognatiyoonia koreensis</name>
    <dbReference type="NCBI Taxonomy" id="364200"/>
    <lineage>
        <taxon>Bacteria</taxon>
        <taxon>Pseudomonadati</taxon>
        <taxon>Pseudomonadota</taxon>
        <taxon>Alphaproteobacteria</taxon>
        <taxon>Rhodobacterales</taxon>
        <taxon>Paracoccaceae</taxon>
        <taxon>Cognatiyoonia</taxon>
    </lineage>
</organism>
<evidence type="ECO:0000256" key="2">
    <source>
        <dbReference type="ARBA" id="ARBA00012438"/>
    </source>
</evidence>
<dbReference type="SMART" id="SM00448">
    <property type="entry name" value="REC"/>
    <property type="match status" value="1"/>
</dbReference>
<evidence type="ECO:0000256" key="8">
    <source>
        <dbReference type="SAM" id="Phobius"/>
    </source>
</evidence>
<dbReference type="InterPro" id="IPR011006">
    <property type="entry name" value="CheY-like_superfamily"/>
</dbReference>
<feature type="modified residue" description="4-aspartylphosphate" evidence="7">
    <location>
        <position position="537"/>
    </location>
</feature>
<evidence type="ECO:0000313" key="12">
    <source>
        <dbReference type="Proteomes" id="UP000199167"/>
    </source>
</evidence>
<name>A0A1I0RN36_9RHOB</name>
<dbReference type="PROSITE" id="PS50110">
    <property type="entry name" value="RESPONSE_REGULATORY"/>
    <property type="match status" value="1"/>
</dbReference>
<keyword evidence="6" id="KW-0902">Two-component regulatory system</keyword>
<dbReference type="Pfam" id="PF02518">
    <property type="entry name" value="HATPase_c"/>
    <property type="match status" value="1"/>
</dbReference>
<keyword evidence="5 11" id="KW-0418">Kinase</keyword>
<dbReference type="InterPro" id="IPR036890">
    <property type="entry name" value="HATPase_C_sf"/>
</dbReference>
<dbReference type="PROSITE" id="PS50109">
    <property type="entry name" value="HIS_KIN"/>
    <property type="match status" value="1"/>
</dbReference>
<keyword evidence="8" id="KW-0472">Membrane</keyword>
<dbReference type="SUPFAM" id="SSF47384">
    <property type="entry name" value="Homodimeric domain of signal transducing histidine kinase"/>
    <property type="match status" value="1"/>
</dbReference>
<dbReference type="PANTHER" id="PTHR43711">
    <property type="entry name" value="TWO-COMPONENT HISTIDINE KINASE"/>
    <property type="match status" value="1"/>
</dbReference>
<evidence type="ECO:0000313" key="11">
    <source>
        <dbReference type="EMBL" id="SEW42658.1"/>
    </source>
</evidence>
<dbReference type="SUPFAM" id="SSF52172">
    <property type="entry name" value="CheY-like"/>
    <property type="match status" value="1"/>
</dbReference>
<dbReference type="Gene3D" id="3.30.565.10">
    <property type="entry name" value="Histidine kinase-like ATPase, C-terminal domain"/>
    <property type="match status" value="1"/>
</dbReference>
<proteinExistence type="predicted"/>
<dbReference type="InterPro" id="IPR003594">
    <property type="entry name" value="HATPase_dom"/>
</dbReference>
<evidence type="ECO:0000256" key="6">
    <source>
        <dbReference type="ARBA" id="ARBA00023012"/>
    </source>
</evidence>
<dbReference type="Gene3D" id="3.40.50.2300">
    <property type="match status" value="1"/>
</dbReference>
<protein>
    <recommendedName>
        <fullName evidence="2">histidine kinase</fullName>
        <ecNumber evidence="2">2.7.13.3</ecNumber>
    </recommendedName>
</protein>
<feature type="transmembrane region" description="Helical" evidence="8">
    <location>
        <begin position="160"/>
        <end position="178"/>
    </location>
</feature>
<dbReference type="InterPro" id="IPR001789">
    <property type="entry name" value="Sig_transdc_resp-reg_receiver"/>
</dbReference>
<keyword evidence="8" id="KW-0812">Transmembrane</keyword>
<gene>
    <name evidence="11" type="ORF">SAMN04488515_2989</name>
</gene>
<feature type="domain" description="Histidine kinase" evidence="9">
    <location>
        <begin position="258"/>
        <end position="472"/>
    </location>
</feature>
<feature type="transmembrane region" description="Helical" evidence="8">
    <location>
        <begin position="43"/>
        <end position="62"/>
    </location>
</feature>